<gene>
    <name evidence="4" type="ORF">I6N96_10100</name>
</gene>
<dbReference type="Pfam" id="PF14278">
    <property type="entry name" value="TetR_C_8"/>
    <property type="match status" value="1"/>
</dbReference>
<protein>
    <submittedName>
        <fullName evidence="4">TetR/AcrR family transcriptional regulator</fullName>
    </submittedName>
</protein>
<dbReference type="PANTHER" id="PTHR43479:SF7">
    <property type="entry name" value="TETR-FAMILY TRANSCRIPTIONAL REGULATOR"/>
    <property type="match status" value="1"/>
</dbReference>
<dbReference type="PANTHER" id="PTHR43479">
    <property type="entry name" value="ACREF/ENVCD OPERON REPRESSOR-RELATED"/>
    <property type="match status" value="1"/>
</dbReference>
<evidence type="ECO:0000256" key="1">
    <source>
        <dbReference type="ARBA" id="ARBA00023125"/>
    </source>
</evidence>
<accession>A0ABS4CJK1</accession>
<dbReference type="InterPro" id="IPR009057">
    <property type="entry name" value="Homeodomain-like_sf"/>
</dbReference>
<dbReference type="PROSITE" id="PS50977">
    <property type="entry name" value="HTH_TETR_2"/>
    <property type="match status" value="1"/>
</dbReference>
<keyword evidence="5" id="KW-1185">Reference proteome</keyword>
<sequence>MQMKRVIQNAVIELVKEKQIDKISTTEIAKRAFISRITFYNYYANKYEVIESLLEEIIETFKQIQKKNAAFLLTIDMESKSEITDRLLPNVLEITGYFYEQKETIEMLMNKNSGVALMDELYAVYFNHFIHVLPTIFYVKFSKRDLDYYASYMTKGVAIIIEKWFQEGFQQPAAFISDSILKMLSDSLNSLYKNSKQI</sequence>
<dbReference type="Proteomes" id="UP000673375">
    <property type="component" value="Unassembled WGS sequence"/>
</dbReference>
<keyword evidence="1 2" id="KW-0238">DNA-binding</keyword>
<evidence type="ECO:0000259" key="3">
    <source>
        <dbReference type="PROSITE" id="PS50977"/>
    </source>
</evidence>
<evidence type="ECO:0000313" key="4">
    <source>
        <dbReference type="EMBL" id="MBP1046640.1"/>
    </source>
</evidence>
<reference evidence="4 5" key="1">
    <citation type="submission" date="2020-12" db="EMBL/GenBank/DDBJ databases">
        <title>Vagococcus allomyrinae sp. nov. and Enterococcus lavae sp. nov., isolated from the larvae of Allomyrina dichotoma.</title>
        <authorList>
            <person name="Lee S.D."/>
        </authorList>
    </citation>
    <scope>NUCLEOTIDE SEQUENCE [LARGE SCALE GENOMIC DNA]</scope>
    <source>
        <strain evidence="4 5">BWM-S5</strain>
    </source>
</reference>
<dbReference type="InterPro" id="IPR039532">
    <property type="entry name" value="TetR_C_Firmicutes"/>
</dbReference>
<organism evidence="4 5">
    <name type="scientific">Enterococcus larvae</name>
    <dbReference type="NCBI Taxonomy" id="2794352"/>
    <lineage>
        <taxon>Bacteria</taxon>
        <taxon>Bacillati</taxon>
        <taxon>Bacillota</taxon>
        <taxon>Bacilli</taxon>
        <taxon>Lactobacillales</taxon>
        <taxon>Enterococcaceae</taxon>
        <taxon>Enterococcus</taxon>
    </lineage>
</organism>
<dbReference type="RefSeq" id="WP_209557429.1">
    <property type="nucleotide sequence ID" value="NZ_JAEDXU010000004.1"/>
</dbReference>
<dbReference type="EMBL" id="JAEDXU010000004">
    <property type="protein sequence ID" value="MBP1046640.1"/>
    <property type="molecule type" value="Genomic_DNA"/>
</dbReference>
<dbReference type="SUPFAM" id="SSF46689">
    <property type="entry name" value="Homeodomain-like"/>
    <property type="match status" value="1"/>
</dbReference>
<feature type="domain" description="HTH tetR-type" evidence="3">
    <location>
        <begin position="1"/>
        <end position="61"/>
    </location>
</feature>
<evidence type="ECO:0000313" key="5">
    <source>
        <dbReference type="Proteomes" id="UP000673375"/>
    </source>
</evidence>
<proteinExistence type="predicted"/>
<dbReference type="Pfam" id="PF00440">
    <property type="entry name" value="TetR_N"/>
    <property type="match status" value="1"/>
</dbReference>
<dbReference type="InterPro" id="IPR050624">
    <property type="entry name" value="HTH-type_Tx_Regulator"/>
</dbReference>
<comment type="caution">
    <text evidence="4">The sequence shown here is derived from an EMBL/GenBank/DDBJ whole genome shotgun (WGS) entry which is preliminary data.</text>
</comment>
<dbReference type="InterPro" id="IPR001647">
    <property type="entry name" value="HTH_TetR"/>
</dbReference>
<evidence type="ECO:0000256" key="2">
    <source>
        <dbReference type="PROSITE-ProRule" id="PRU00335"/>
    </source>
</evidence>
<name>A0ABS4CJK1_9ENTE</name>
<feature type="DNA-binding region" description="H-T-H motif" evidence="2">
    <location>
        <begin position="24"/>
        <end position="43"/>
    </location>
</feature>
<dbReference type="Gene3D" id="1.10.357.10">
    <property type="entry name" value="Tetracycline Repressor, domain 2"/>
    <property type="match status" value="1"/>
</dbReference>